<organism evidence="3">
    <name type="scientific">Eucalyptus grandis</name>
    <name type="common">Flooded gum</name>
    <dbReference type="NCBI Taxonomy" id="71139"/>
    <lineage>
        <taxon>Eukaryota</taxon>
        <taxon>Viridiplantae</taxon>
        <taxon>Streptophyta</taxon>
        <taxon>Embryophyta</taxon>
        <taxon>Tracheophyta</taxon>
        <taxon>Spermatophyta</taxon>
        <taxon>Magnoliopsida</taxon>
        <taxon>eudicotyledons</taxon>
        <taxon>Gunneridae</taxon>
        <taxon>Pentapetalae</taxon>
        <taxon>rosids</taxon>
        <taxon>malvids</taxon>
        <taxon>Myrtales</taxon>
        <taxon>Myrtaceae</taxon>
        <taxon>Myrtoideae</taxon>
        <taxon>Eucalypteae</taxon>
        <taxon>Eucalyptus</taxon>
    </lineage>
</organism>
<feature type="compositionally biased region" description="Acidic residues" evidence="1">
    <location>
        <begin position="395"/>
        <end position="430"/>
    </location>
</feature>
<feature type="compositionally biased region" description="Basic and acidic residues" evidence="1">
    <location>
        <begin position="384"/>
        <end position="394"/>
    </location>
</feature>
<dbReference type="FunCoup" id="A0A059BT20">
    <property type="interactions" value="813"/>
</dbReference>
<feature type="region of interest" description="Disordered" evidence="1">
    <location>
        <begin position="1"/>
        <end position="34"/>
    </location>
</feature>
<proteinExistence type="predicted"/>
<dbReference type="InterPro" id="IPR045040">
    <property type="entry name" value="PORR_fam"/>
</dbReference>
<name>A0A059BT20_EUCGR</name>
<dbReference type="PANTHER" id="PTHR31476:SF16">
    <property type="entry name" value="F14O23.23 PROTEIN"/>
    <property type="match status" value="1"/>
</dbReference>
<reference evidence="3" key="1">
    <citation type="submission" date="2013-07" db="EMBL/GenBank/DDBJ databases">
        <title>The genome of Eucalyptus grandis.</title>
        <authorList>
            <person name="Schmutz J."/>
            <person name="Hayes R."/>
            <person name="Myburg A."/>
            <person name="Tuskan G."/>
            <person name="Grattapaglia D."/>
            <person name="Rokhsar D.S."/>
        </authorList>
    </citation>
    <scope>NUCLEOTIDE SEQUENCE</scope>
    <source>
        <tissue evidence="3">Leaf extractions</tissue>
    </source>
</reference>
<evidence type="ECO:0000313" key="3">
    <source>
        <dbReference type="EMBL" id="KCW69086.1"/>
    </source>
</evidence>
<accession>A0A059BT20</accession>
<sequence>MRSALPKRIGRSSLDGHPLSPAPGRAPPGGGGAGDAAAVTPVVCVRDRGLDHAVEREKFLIPVVNLKNLLKSEPSKSLPISAIAEGRDDLRIPIRPIDFVRRYPSVFAEFLPGNVGVHPHFKLTDEVLELDAEEQLVYQRESYRQEAADRVLKLLMISKVLKMPLDVIDGLKWDMGLPQDFVQSIVPEFPDCFRVVDGEGVRVLELVCWSSDLAKSVMEKRAVNHTKGKPIEFTMHPSKGFEMDKKLKKWIDEWQRLPYISPYENGLHLSQSSEESDKWAVAVLHELLNLFISKKTDRDDMFGLGEYLGIRSRFKRALLDHPGIFYVSSKNRTHTVVLKEAFKRGSLIEQHPLMDMRNRYIHLMNKVKEEKKVIATSGSKQTKKVSDGSDHQREVEDENGDEDDAESMSGSEVEDGDEDEDDDFEGDEENGNVRQTRTRAHRNASPRGNGIRESNLSPKYNSRRSRPGDKSAGESHNKFLCRLFHPWMIMLAHTPSRHSHFVV</sequence>
<dbReference type="AlphaFoldDB" id="A0A059BT20"/>
<dbReference type="STRING" id="71139.A0A059BT20"/>
<dbReference type="Gramene" id="KCW69086">
    <property type="protein sequence ID" value="KCW69086"/>
    <property type="gene ID" value="EUGRSUZ_F02634"/>
</dbReference>
<dbReference type="PANTHER" id="PTHR31476">
    <property type="entry name" value="PROTEIN WHAT'S THIS FACTOR 1 HOMOLOG, CHLOROPLASTIC"/>
    <property type="match status" value="1"/>
</dbReference>
<evidence type="ECO:0000259" key="2">
    <source>
        <dbReference type="Pfam" id="PF11955"/>
    </source>
</evidence>
<feature type="domain" description="PORR" evidence="2">
    <location>
        <begin position="45"/>
        <end position="368"/>
    </location>
</feature>
<gene>
    <name evidence="3" type="ORF">EUGRSUZ_F02634</name>
</gene>
<dbReference type="GO" id="GO:0003723">
    <property type="term" value="F:RNA binding"/>
    <property type="evidence" value="ECO:0007669"/>
    <property type="project" value="InterPro"/>
</dbReference>
<dbReference type="InterPro" id="IPR021099">
    <property type="entry name" value="PORR_domain"/>
</dbReference>
<protein>
    <recommendedName>
        <fullName evidence="2">PORR domain-containing protein</fullName>
    </recommendedName>
</protein>
<dbReference type="InParanoid" id="A0A059BT20"/>
<dbReference type="EMBL" id="KK198758">
    <property type="protein sequence ID" value="KCW69086.1"/>
    <property type="molecule type" value="Genomic_DNA"/>
</dbReference>
<dbReference type="OMA" id="QLELVCW"/>
<evidence type="ECO:0000256" key="1">
    <source>
        <dbReference type="SAM" id="MobiDB-lite"/>
    </source>
</evidence>
<dbReference type="eggNOG" id="ENOG502QRWU">
    <property type="taxonomic scope" value="Eukaryota"/>
</dbReference>
<dbReference type="Pfam" id="PF11955">
    <property type="entry name" value="PORR"/>
    <property type="match status" value="1"/>
</dbReference>
<feature type="region of interest" description="Disordered" evidence="1">
    <location>
        <begin position="373"/>
        <end position="474"/>
    </location>
</feature>